<keyword evidence="1 2" id="KW-0597">Phosphoprotein</keyword>
<dbReference type="SMART" id="SM00448">
    <property type="entry name" value="REC"/>
    <property type="match status" value="1"/>
</dbReference>
<feature type="domain" description="Response regulatory" evidence="4">
    <location>
        <begin position="469"/>
        <end position="584"/>
    </location>
</feature>
<dbReference type="SUPFAM" id="SSF52172">
    <property type="entry name" value="CheY-like"/>
    <property type="match status" value="1"/>
</dbReference>
<evidence type="ECO:0000259" key="4">
    <source>
        <dbReference type="PROSITE" id="PS50110"/>
    </source>
</evidence>
<name>A0A5C8KX94_9GAMM</name>
<dbReference type="Gene3D" id="3.40.50.2300">
    <property type="match status" value="1"/>
</dbReference>
<dbReference type="OrthoDB" id="5966285at2"/>
<feature type="region of interest" description="Disordered" evidence="3">
    <location>
        <begin position="1"/>
        <end position="49"/>
    </location>
</feature>
<evidence type="ECO:0000256" key="2">
    <source>
        <dbReference type="PROSITE-ProRule" id="PRU00169"/>
    </source>
</evidence>
<feature type="modified residue" description="4-aspartylphosphate" evidence="2">
    <location>
        <position position="518"/>
    </location>
</feature>
<dbReference type="Gene3D" id="1.20.120.160">
    <property type="entry name" value="HPT domain"/>
    <property type="match status" value="1"/>
</dbReference>
<feature type="compositionally biased region" description="Polar residues" evidence="3">
    <location>
        <begin position="1"/>
        <end position="10"/>
    </location>
</feature>
<feature type="compositionally biased region" description="Basic and acidic residues" evidence="3">
    <location>
        <begin position="268"/>
        <end position="288"/>
    </location>
</feature>
<proteinExistence type="predicted"/>
<feature type="region of interest" description="Disordered" evidence="3">
    <location>
        <begin position="263"/>
        <end position="338"/>
    </location>
</feature>
<protein>
    <submittedName>
        <fullName evidence="5">Response regulator</fullName>
    </submittedName>
</protein>
<dbReference type="InterPro" id="IPR011006">
    <property type="entry name" value="CheY-like_superfamily"/>
</dbReference>
<organism evidence="5 6">
    <name type="scientific">Alkalisalibacterium limincola</name>
    <dbReference type="NCBI Taxonomy" id="2699169"/>
    <lineage>
        <taxon>Bacteria</taxon>
        <taxon>Pseudomonadati</taxon>
        <taxon>Pseudomonadota</taxon>
        <taxon>Gammaproteobacteria</taxon>
        <taxon>Lysobacterales</taxon>
        <taxon>Lysobacteraceae</taxon>
        <taxon>Alkalisalibacterium</taxon>
    </lineage>
</organism>
<gene>
    <name evidence="5" type="ORF">FU658_01835</name>
</gene>
<feature type="region of interest" description="Disordered" evidence="3">
    <location>
        <begin position="363"/>
        <end position="432"/>
    </location>
</feature>
<reference evidence="5 6" key="1">
    <citation type="submission" date="2019-08" db="EMBL/GenBank/DDBJ databases">
        <authorList>
            <person name="Karlyshev A.V."/>
        </authorList>
    </citation>
    <scope>NUCLEOTIDE SEQUENCE [LARGE SCALE GENOMIC DNA]</scope>
    <source>
        <strain evidence="5 6">Alg18-2.2</strain>
    </source>
</reference>
<dbReference type="PANTHER" id="PTHR44591:SF21">
    <property type="entry name" value="TWO-COMPONENT RESPONSE REGULATOR"/>
    <property type="match status" value="1"/>
</dbReference>
<dbReference type="EMBL" id="VRTS01000001">
    <property type="protein sequence ID" value="TXK65860.1"/>
    <property type="molecule type" value="Genomic_DNA"/>
</dbReference>
<keyword evidence="6" id="KW-1185">Reference proteome</keyword>
<dbReference type="InterPro" id="IPR036641">
    <property type="entry name" value="HPT_dom_sf"/>
</dbReference>
<comment type="caution">
    <text evidence="5">The sequence shown here is derived from an EMBL/GenBank/DDBJ whole genome shotgun (WGS) entry which is preliminary data.</text>
</comment>
<evidence type="ECO:0000313" key="6">
    <source>
        <dbReference type="Proteomes" id="UP000321248"/>
    </source>
</evidence>
<dbReference type="PROSITE" id="PS50110">
    <property type="entry name" value="RESPONSE_REGULATORY"/>
    <property type="match status" value="1"/>
</dbReference>
<dbReference type="PANTHER" id="PTHR44591">
    <property type="entry name" value="STRESS RESPONSE REGULATOR PROTEIN 1"/>
    <property type="match status" value="1"/>
</dbReference>
<dbReference type="SUPFAM" id="SSF47226">
    <property type="entry name" value="Histidine-containing phosphotransfer domain, HPT domain"/>
    <property type="match status" value="1"/>
</dbReference>
<dbReference type="Pfam" id="PF00072">
    <property type="entry name" value="Response_reg"/>
    <property type="match status" value="1"/>
</dbReference>
<evidence type="ECO:0000313" key="5">
    <source>
        <dbReference type="EMBL" id="TXK65860.1"/>
    </source>
</evidence>
<feature type="compositionally biased region" description="Low complexity" evidence="3">
    <location>
        <begin position="402"/>
        <end position="425"/>
    </location>
</feature>
<accession>A0A5C8KX94</accession>
<dbReference type="GO" id="GO:0000160">
    <property type="term" value="P:phosphorelay signal transduction system"/>
    <property type="evidence" value="ECO:0007669"/>
    <property type="project" value="InterPro"/>
</dbReference>
<dbReference type="InterPro" id="IPR001789">
    <property type="entry name" value="Sig_transdc_resp-reg_receiver"/>
</dbReference>
<feature type="compositionally biased region" description="Basic and acidic residues" evidence="3">
    <location>
        <begin position="307"/>
        <end position="331"/>
    </location>
</feature>
<dbReference type="InterPro" id="IPR050595">
    <property type="entry name" value="Bact_response_regulator"/>
</dbReference>
<evidence type="ECO:0000256" key="3">
    <source>
        <dbReference type="SAM" id="MobiDB-lite"/>
    </source>
</evidence>
<dbReference type="Proteomes" id="UP000321248">
    <property type="component" value="Unassembled WGS sequence"/>
</dbReference>
<sequence>MLEGQAPTQQVHRHCTRQADLPSLAFQRQVDGTQAEPVERARRPRQPTLDTRIACAPAGMPAQSGEAEAARAIDRVDAVELHACGGKRAPAEDRPRAQRPVQAHLRQARRRQEAGEVALAKRPGIGAAQGERALPRCQVRVQREVPVKHQRLPVGPVKTLQFPEASALASVHRDLYRPARERDVDRPRQQLATVQFAADRHIRPGRPGGDVQVESRVHALAGQQPIGRIEAHLVELEVATHRRRAWGPGVDPQFAIHGAGMEAPLCPQRRDEGLEPVDRDAGREDHQRIGLAPRRLQAQPAPSPREVAADRGSIDHDGDPGTPGLREDRPALGHRHSGAAQPAVFKPLGLAIPADVAPGVAQRAASTAPGIQSPGAPWPHPPASPDASPGCWPAPRPRRPGRSSLPRRAPARARQPPGRARTPAPSASTRWHRGLRRGTWTSCLAMRRSFREDKPDPAASDASAMNDARLLLVEDDIVSAHFLLEVLESLPASVVHASTCAEAMGATRKAVFDLWLVDANLPDGTAEALLGQLQTHRDGRTAAIALTADPFPERSDRLLAAGFLEVLAKPLEARRLQDAVRSHLPGEAVEGVPPAPGCIIDVWDDAQALHAAGGNLESVAALRSLFARELPLDHARVLGALRDGNLEELQDTLHRLKASCGFVGARGLLDAVRDLSRDPSSPQRQATFDAACRSTLAGL</sequence>
<evidence type="ECO:0000256" key="1">
    <source>
        <dbReference type="ARBA" id="ARBA00022553"/>
    </source>
</evidence>
<dbReference type="AlphaFoldDB" id="A0A5C8KX94"/>